<dbReference type="RefSeq" id="WP_380536472.1">
    <property type="nucleotide sequence ID" value="NZ_JBHFAB010000009.1"/>
</dbReference>
<sequence length="300" mass="31465">MPNQVIVPIGDKGQVNLYNGSSGTVDLIADIAGYFTQSAASGYSPLAPYRVVDTRSGVGAPKRQLAAGASVAVQIAGNDKKKLPSSGITAVALNVTATGSPSSGFLTAYPDGKSLPTASNVNFSKGQTIANSVIVPVGSDGRIRIYNGGKKPVSVVIDAVGYYSAASRSAYLPMYPTRYLDTRAKTWKYGPLEGGGYIDMPLSSDYPDVTGWVLNATVTSTKSSGYLTVSPDPNSYQAYQGGWEVWPTKPGSSSLNWLRGQTVPNLVQASTGSTGIVDFWNTGKGTVNLVVDAFGYYQND</sequence>
<protein>
    <submittedName>
        <fullName evidence="1">Uncharacterized protein</fullName>
    </submittedName>
</protein>
<dbReference type="EMBL" id="JBHFAB010000009">
    <property type="protein sequence ID" value="MFC1417916.1"/>
    <property type="molecule type" value="Genomic_DNA"/>
</dbReference>
<evidence type="ECO:0000313" key="1">
    <source>
        <dbReference type="EMBL" id="MFC1417916.1"/>
    </source>
</evidence>
<reference evidence="1 2" key="1">
    <citation type="submission" date="2024-09" db="EMBL/GenBank/DDBJ databases">
        <authorList>
            <person name="Lee S.D."/>
        </authorList>
    </citation>
    <scope>NUCLEOTIDE SEQUENCE [LARGE SCALE GENOMIC DNA]</scope>
    <source>
        <strain evidence="1 2">N8-3</strain>
    </source>
</reference>
<name>A0ABV6VVZ0_9ACTN</name>
<organism evidence="1 2">
    <name type="scientific">Streptacidiphilus cavernicola</name>
    <dbReference type="NCBI Taxonomy" id="3342716"/>
    <lineage>
        <taxon>Bacteria</taxon>
        <taxon>Bacillati</taxon>
        <taxon>Actinomycetota</taxon>
        <taxon>Actinomycetes</taxon>
        <taxon>Kitasatosporales</taxon>
        <taxon>Streptomycetaceae</taxon>
        <taxon>Streptacidiphilus</taxon>
    </lineage>
</organism>
<comment type="caution">
    <text evidence="1">The sequence shown here is derived from an EMBL/GenBank/DDBJ whole genome shotgun (WGS) entry which is preliminary data.</text>
</comment>
<proteinExistence type="predicted"/>
<evidence type="ECO:0000313" key="2">
    <source>
        <dbReference type="Proteomes" id="UP001592531"/>
    </source>
</evidence>
<accession>A0ABV6VVZ0</accession>
<dbReference type="Proteomes" id="UP001592531">
    <property type="component" value="Unassembled WGS sequence"/>
</dbReference>
<keyword evidence="2" id="KW-1185">Reference proteome</keyword>
<gene>
    <name evidence="1" type="ORF">ACEZDE_14875</name>
</gene>